<proteinExistence type="predicted"/>
<evidence type="ECO:0000313" key="1">
    <source>
        <dbReference type="Proteomes" id="UP000887565"/>
    </source>
</evidence>
<sequence>MKRTHKENVLSLAKESRTHPNFLKNDLNGVSQYLMELVNQSSAKNQFVETNPYRLRIDLANGRLSWQTPGADFISRDLNSNSAFYVYKQLSNCGVRGASYASIYFLLTVICPNTTIAIIRMAATIHNSREKYDLLNRKNCLTLMFTSVKESISNVTGH</sequence>
<protein>
    <submittedName>
        <fullName evidence="2">Uncharacterized protein</fullName>
    </submittedName>
</protein>
<name>A0A915IA60_ROMCU</name>
<dbReference type="Proteomes" id="UP000887565">
    <property type="component" value="Unplaced"/>
</dbReference>
<accession>A0A915IA60</accession>
<organism evidence="1 2">
    <name type="scientific">Romanomermis culicivorax</name>
    <name type="common">Nematode worm</name>
    <dbReference type="NCBI Taxonomy" id="13658"/>
    <lineage>
        <taxon>Eukaryota</taxon>
        <taxon>Metazoa</taxon>
        <taxon>Ecdysozoa</taxon>
        <taxon>Nematoda</taxon>
        <taxon>Enoplea</taxon>
        <taxon>Dorylaimia</taxon>
        <taxon>Mermithida</taxon>
        <taxon>Mermithoidea</taxon>
        <taxon>Mermithidae</taxon>
        <taxon>Romanomermis</taxon>
    </lineage>
</organism>
<keyword evidence="1" id="KW-1185">Reference proteome</keyword>
<evidence type="ECO:0000313" key="2">
    <source>
        <dbReference type="WBParaSite" id="nRc.2.0.1.t10757-RA"/>
    </source>
</evidence>
<reference evidence="2" key="1">
    <citation type="submission" date="2022-11" db="UniProtKB">
        <authorList>
            <consortium name="WormBaseParasite"/>
        </authorList>
    </citation>
    <scope>IDENTIFICATION</scope>
</reference>
<dbReference type="WBParaSite" id="nRc.2.0.1.t10757-RA">
    <property type="protein sequence ID" value="nRc.2.0.1.t10757-RA"/>
    <property type="gene ID" value="nRc.2.0.1.g10757"/>
</dbReference>
<dbReference type="AlphaFoldDB" id="A0A915IA60"/>